<sequence>MRQWEDDYAEFVTASAWALRRQAYERCGDWELAERIVQRTLVRLYRHWPQIGIEPPEAYTQRTLLFALRRHHRAAPPEELEPPLGVASDELIVAGRRLRRRTRIIGATMSVVLTMTIGWALLLLRPGGGGGVVPPVPGCMDGAPAPTAIAEPSLPILADYGLDRLAVLDLPLPQPVPLPTIAAEKVSCAIAERFLTLVNPVGLQRVNLGLADKGDARPLAALPDPEVAPGAMTVSVRTFNGNWIGTITITIAPSTRLPDRDHCDRLSFCKLSSLGNRGEVMEQYGLREMPATTAAGFLMGADAELWSVVVYTGYTMISVNITNTPDVRGALPATRPRAPLGAQTTLLALDPRLALFDPVDPSPPPTSDPPPLLTRAPSPSLTSTAAPSLSR</sequence>
<evidence type="ECO:0000313" key="4">
    <source>
        <dbReference type="Proteomes" id="UP000587527"/>
    </source>
</evidence>
<organism evidence="3 4">
    <name type="scientific">Allocatelliglobosispora scoriae</name>
    <dbReference type="NCBI Taxonomy" id="643052"/>
    <lineage>
        <taxon>Bacteria</taxon>
        <taxon>Bacillati</taxon>
        <taxon>Actinomycetota</taxon>
        <taxon>Actinomycetes</taxon>
        <taxon>Micromonosporales</taxon>
        <taxon>Micromonosporaceae</taxon>
        <taxon>Allocatelliglobosispora</taxon>
    </lineage>
</organism>
<dbReference type="Gene3D" id="1.10.1740.10">
    <property type="match status" value="1"/>
</dbReference>
<accession>A0A841BS09</accession>
<keyword evidence="2" id="KW-0812">Transmembrane</keyword>
<gene>
    <name evidence="3" type="ORF">F4553_003567</name>
</gene>
<dbReference type="GO" id="GO:0003700">
    <property type="term" value="F:DNA-binding transcription factor activity"/>
    <property type="evidence" value="ECO:0007669"/>
    <property type="project" value="InterPro"/>
</dbReference>
<dbReference type="EMBL" id="JACHMN010000002">
    <property type="protein sequence ID" value="MBB5870188.1"/>
    <property type="molecule type" value="Genomic_DNA"/>
</dbReference>
<evidence type="ECO:0000256" key="1">
    <source>
        <dbReference type="SAM" id="MobiDB-lite"/>
    </source>
</evidence>
<protein>
    <recommendedName>
        <fullName evidence="5">RNA polymerase sigma-70 region 2 domain-containing protein</fullName>
    </recommendedName>
</protein>
<reference evidence="3 4" key="1">
    <citation type="submission" date="2020-08" db="EMBL/GenBank/DDBJ databases">
        <title>Sequencing the genomes of 1000 actinobacteria strains.</title>
        <authorList>
            <person name="Klenk H.-P."/>
        </authorList>
    </citation>
    <scope>NUCLEOTIDE SEQUENCE [LARGE SCALE GENOMIC DNA]</scope>
    <source>
        <strain evidence="3 4">DSM 45362</strain>
    </source>
</reference>
<evidence type="ECO:0008006" key="5">
    <source>
        <dbReference type="Google" id="ProtNLM"/>
    </source>
</evidence>
<evidence type="ECO:0000256" key="2">
    <source>
        <dbReference type="SAM" id="Phobius"/>
    </source>
</evidence>
<feature type="region of interest" description="Disordered" evidence="1">
    <location>
        <begin position="355"/>
        <end position="391"/>
    </location>
</feature>
<keyword evidence="2" id="KW-0472">Membrane</keyword>
<feature type="compositionally biased region" description="Pro residues" evidence="1">
    <location>
        <begin position="360"/>
        <end position="372"/>
    </location>
</feature>
<feature type="compositionally biased region" description="Low complexity" evidence="1">
    <location>
        <begin position="373"/>
        <end position="391"/>
    </location>
</feature>
<keyword evidence="2" id="KW-1133">Transmembrane helix</keyword>
<dbReference type="AlphaFoldDB" id="A0A841BS09"/>
<evidence type="ECO:0000313" key="3">
    <source>
        <dbReference type="EMBL" id="MBB5870188.1"/>
    </source>
</evidence>
<dbReference type="RefSeq" id="WP_184837400.1">
    <property type="nucleotide sequence ID" value="NZ_JACHMN010000002.1"/>
</dbReference>
<dbReference type="GO" id="GO:0006352">
    <property type="term" value="P:DNA-templated transcription initiation"/>
    <property type="evidence" value="ECO:0007669"/>
    <property type="project" value="InterPro"/>
</dbReference>
<name>A0A841BS09_9ACTN</name>
<comment type="caution">
    <text evidence="3">The sequence shown here is derived from an EMBL/GenBank/DDBJ whole genome shotgun (WGS) entry which is preliminary data.</text>
</comment>
<proteinExistence type="predicted"/>
<keyword evidence="4" id="KW-1185">Reference proteome</keyword>
<feature type="transmembrane region" description="Helical" evidence="2">
    <location>
        <begin position="104"/>
        <end position="124"/>
    </location>
</feature>
<dbReference type="Proteomes" id="UP000587527">
    <property type="component" value="Unassembled WGS sequence"/>
</dbReference>
<dbReference type="InterPro" id="IPR013325">
    <property type="entry name" value="RNA_pol_sigma_r2"/>
</dbReference>
<dbReference type="SUPFAM" id="SSF88946">
    <property type="entry name" value="Sigma2 domain of RNA polymerase sigma factors"/>
    <property type="match status" value="1"/>
</dbReference>